<dbReference type="CDD" id="cd08298">
    <property type="entry name" value="CAD2"/>
    <property type="match status" value="1"/>
</dbReference>
<evidence type="ECO:0000256" key="1">
    <source>
        <dbReference type="ARBA" id="ARBA00001947"/>
    </source>
</evidence>
<dbReference type="PANTHER" id="PTHR42940">
    <property type="entry name" value="ALCOHOL DEHYDROGENASE 1-RELATED"/>
    <property type="match status" value="1"/>
</dbReference>
<reference evidence="7 8" key="1">
    <citation type="submission" date="2020-08" db="EMBL/GenBank/DDBJ databases">
        <title>Genomic Encyclopedia of Type Strains, Phase IV (KMG-IV): sequencing the most valuable type-strain genomes for metagenomic binning, comparative biology and taxonomic classification.</title>
        <authorList>
            <person name="Goeker M."/>
        </authorList>
    </citation>
    <scope>NUCLEOTIDE SEQUENCE [LARGE SCALE GENOMIC DNA]</scope>
    <source>
        <strain evidence="7 8">DSM 106739</strain>
    </source>
</reference>
<gene>
    <name evidence="7" type="ORF">GGR36_000488</name>
</gene>
<evidence type="ECO:0000259" key="6">
    <source>
        <dbReference type="Pfam" id="PF08240"/>
    </source>
</evidence>
<evidence type="ECO:0000313" key="8">
    <source>
        <dbReference type="Proteomes" id="UP000561045"/>
    </source>
</evidence>
<feature type="domain" description="Alcohol dehydrogenase-like N-terminal" evidence="6">
    <location>
        <begin position="211"/>
        <end position="320"/>
    </location>
</feature>
<name>A0A840BDS4_9RHOO</name>
<dbReference type="Pfam" id="PF08240">
    <property type="entry name" value="ADH_N"/>
    <property type="match status" value="1"/>
</dbReference>
<keyword evidence="8" id="KW-1185">Reference proteome</keyword>
<evidence type="ECO:0000313" key="7">
    <source>
        <dbReference type="EMBL" id="MBB4011180.1"/>
    </source>
</evidence>
<organism evidence="7 8">
    <name type="scientific">Niveibacterium umoris</name>
    <dbReference type="NCBI Taxonomy" id="1193620"/>
    <lineage>
        <taxon>Bacteria</taxon>
        <taxon>Pseudomonadati</taxon>
        <taxon>Pseudomonadota</taxon>
        <taxon>Betaproteobacteria</taxon>
        <taxon>Rhodocyclales</taxon>
        <taxon>Rhodocyclaceae</taxon>
        <taxon>Niveibacterium</taxon>
    </lineage>
</organism>
<comment type="caution">
    <text evidence="7">The sequence shown here is derived from an EMBL/GenBank/DDBJ whole genome shotgun (WGS) entry which is preliminary data.</text>
</comment>
<comment type="cofactor">
    <cofactor evidence="1">
        <name>Zn(2+)</name>
        <dbReference type="ChEBI" id="CHEBI:29105"/>
    </cofactor>
</comment>
<dbReference type="InterPro" id="IPR014187">
    <property type="entry name" value="ADH_Zn_typ-2"/>
</dbReference>
<dbReference type="Gene3D" id="3.90.180.10">
    <property type="entry name" value="Medium-chain alcohol dehydrogenases, catalytic domain"/>
    <property type="match status" value="1"/>
</dbReference>
<dbReference type="SUPFAM" id="SSF50129">
    <property type="entry name" value="GroES-like"/>
    <property type="match status" value="1"/>
</dbReference>
<keyword evidence="5" id="KW-0560">Oxidoreductase</keyword>
<dbReference type="InterPro" id="IPR036291">
    <property type="entry name" value="NAD(P)-bd_dom_sf"/>
</dbReference>
<dbReference type="NCBIfam" id="TIGR02822">
    <property type="entry name" value="adh_fam_2"/>
    <property type="match status" value="1"/>
</dbReference>
<dbReference type="InterPro" id="IPR011032">
    <property type="entry name" value="GroES-like_sf"/>
</dbReference>
<protein>
    <submittedName>
        <fullName evidence="7">Zinc-binding alcohol dehydrogenase family protein</fullName>
    </submittedName>
</protein>
<dbReference type="GO" id="GO:0005737">
    <property type="term" value="C:cytoplasm"/>
    <property type="evidence" value="ECO:0007669"/>
    <property type="project" value="TreeGrafter"/>
</dbReference>
<dbReference type="GO" id="GO:0004022">
    <property type="term" value="F:alcohol dehydrogenase (NAD+) activity"/>
    <property type="evidence" value="ECO:0007669"/>
    <property type="project" value="TreeGrafter"/>
</dbReference>
<dbReference type="GO" id="GO:0046872">
    <property type="term" value="F:metal ion binding"/>
    <property type="evidence" value="ECO:0007669"/>
    <property type="project" value="UniProtKB-KW"/>
</dbReference>
<accession>A0A840BDS4</accession>
<evidence type="ECO:0000256" key="4">
    <source>
        <dbReference type="ARBA" id="ARBA00022833"/>
    </source>
</evidence>
<dbReference type="Proteomes" id="UP000561045">
    <property type="component" value="Unassembled WGS sequence"/>
</dbReference>
<dbReference type="AlphaFoldDB" id="A0A840BDS4"/>
<dbReference type="PANTHER" id="PTHR42940:SF8">
    <property type="entry name" value="VACUOLAR PROTEIN SORTING-ASSOCIATED PROTEIN 11"/>
    <property type="match status" value="1"/>
</dbReference>
<dbReference type="Gene3D" id="3.40.50.720">
    <property type="entry name" value="NAD(P)-binding Rossmann-like Domain"/>
    <property type="match status" value="1"/>
</dbReference>
<comment type="similarity">
    <text evidence="2">Belongs to the zinc-containing alcohol dehydrogenase family.</text>
</comment>
<sequence>MTDNTGAVEHDGRAANDIALTTFTSVQHPIKSAHFHVRIGQQADRDPMLIAKRGVRQAIVRADPDYDRPGCGEVAFVIAEFDRLARTGRCSITRVETQHDHVLRNRITQVERRHVGVWQRKKRCNAARRQRYPTRAWPGFYRNSIIPDAAHHALPPCHAPASPLGLDQARPHHKHRSSGGLMVRTSRAMQLRQPGGPLVEIERSVPQPAYGQLLLRVEACGVCRTDLHLLDGELPQAVSPIVPGHEIVARVEAVGPGVSEFSRGQRVGVPWLGHTCGRCAYCLSGRENLCDDARFTGCQIDGGYAEYCVADARFCFPLPEGVDAASLAPLLCAGLIGYRALNMAGDARRIGIYGFGAAAHIVTQVARQQERQVFAFTREGDTESQQFALQLGAAWAGASDEPAPEALDAAIIFAPVGALVPLSLHSLRKGGIVVCAGIHMSDIPAFPYAWLWGERQIRSVANLTRRDGTEFLERVAHQPVHTSVTRFPLAQANQAIARLRAGTLQGAAVLIP</sequence>
<dbReference type="EMBL" id="JACIET010000001">
    <property type="protein sequence ID" value="MBB4011180.1"/>
    <property type="molecule type" value="Genomic_DNA"/>
</dbReference>
<dbReference type="SUPFAM" id="SSF51735">
    <property type="entry name" value="NAD(P)-binding Rossmann-fold domains"/>
    <property type="match status" value="1"/>
</dbReference>
<evidence type="ECO:0000256" key="5">
    <source>
        <dbReference type="ARBA" id="ARBA00023002"/>
    </source>
</evidence>
<keyword evidence="3" id="KW-0479">Metal-binding</keyword>
<keyword evidence="4" id="KW-0862">Zinc</keyword>
<evidence type="ECO:0000256" key="3">
    <source>
        <dbReference type="ARBA" id="ARBA00022723"/>
    </source>
</evidence>
<proteinExistence type="inferred from homology"/>
<evidence type="ECO:0000256" key="2">
    <source>
        <dbReference type="ARBA" id="ARBA00008072"/>
    </source>
</evidence>
<dbReference type="InterPro" id="IPR013154">
    <property type="entry name" value="ADH-like_N"/>
</dbReference>